<name>A0A7W8V9L8_PARAM</name>
<organism evidence="2 3">
    <name type="scientific">Paraburkholderia atlantica</name>
    <dbReference type="NCBI Taxonomy" id="2654982"/>
    <lineage>
        <taxon>Bacteria</taxon>
        <taxon>Pseudomonadati</taxon>
        <taxon>Pseudomonadota</taxon>
        <taxon>Betaproteobacteria</taxon>
        <taxon>Burkholderiales</taxon>
        <taxon>Burkholderiaceae</taxon>
        <taxon>Paraburkholderia</taxon>
    </lineage>
</organism>
<proteinExistence type="predicted"/>
<dbReference type="RefSeq" id="WP_184132657.1">
    <property type="nucleotide sequence ID" value="NZ_JACHDD010000012.1"/>
</dbReference>
<comment type="caution">
    <text evidence="2">The sequence shown here is derived from an EMBL/GenBank/DDBJ whole genome shotgun (WGS) entry which is preliminary data.</text>
</comment>
<accession>A0A7W8V9L8</accession>
<protein>
    <submittedName>
        <fullName evidence="2">Uncharacterized protein</fullName>
    </submittedName>
</protein>
<dbReference type="AlphaFoldDB" id="A0A7W8V9L8"/>
<evidence type="ECO:0000313" key="2">
    <source>
        <dbReference type="EMBL" id="MBB5428336.1"/>
    </source>
</evidence>
<sequence>MINLTDQLVYVARRPSYKEIITAIDEVSTITESHIARTVEAPRPSRYSFREMFSRKNRRGAQRLDKEFLQTSLEVIRAHPHARTLIDFNCYSSSLPPADGIAHVVEGLKILLLRLWDTGAVLLPTCFLPRTTKQLLELTTLEQFDVELEGWHKADYIELLLRATDWKQPEDIDVFEASEFISAIRSARNGTYPFDFSTSSIPVSAFLTAVHRKYPSRTSYDDSTLSHLSDWSHAFQDNCLFKEYVHNPLTPVGAAKSATNKKRKRPMSARRSESTTNHRRPSREAAIESANDVAQVALLAEMSPVERNGIILQYFKTTSRLTWNSENLLDGIPRYQFREHAIPPKEVTEAWVISWNYFLTHRSSVQRIQRLANDKATRSIIFSYLFCYLPWWKEQFPNGLVEIPDRPEKFRTFPFFINSVQEQPDGTATRESDIENYPTSFRDFIKYVRPSNSSANQAIICLRLFFSCVRDYLWSDSRVCSGPFANPIPDDLNFPEDSPTKTTKVTIPAKIEGHFTMFSYAVEAFGEFLLESALEGRLNDYALSRATENTREAWDAERAGYVPLYWFRGAFQPVRMVPSIFNWETRTVRPPGCDITSVRIPHLTTLRLCIIGNEAGQRFQSIQWLDIRTWDSLNEGSQHASAFTHVPTSSYAYPLFVNTDKKRTTDRDTLISYRARACLQREADFQKRLCADYSNTEVRYENRRNSHFPPILTLFQSSKSEKCVSDSAYQDCWIELNFEFQRHYKRIDEHAEIPFVYIKPPERTELLDGESAPVLRTEDDCKYSELRYKATSTPHSSRATFVTNHLPLIDVSDVAYLVGHNTENSTVYYNKPGLEARAARFASANASVFRDFLPLEDDAYIRADKPDSSLVKSFKEDREQTISSFGFMRPFTMWGLQDLNHLADAAFELLSKNPISNIIFRETHICPVGEECPEELVVRTGEGKRCGLCPVAMKCVDHVQAISAKTNLLDERIRFRVEKYEQMTKDGEPNSTLEEAWRVINLDTSELMAWKHALVALDQEREEMQNSGSQNVKYLVDEPEIVKRKLKRFNAEYGPGLRLLNRIVEASAYPAFNTEALDIQAKALKRRLLAGRGLPDIEKSVVDGSPVVSVTAILRVIKREAPDAYHAILKSIDAPSVATLELSWQTSRTPRKTLNW</sequence>
<reference evidence="2 3" key="1">
    <citation type="submission" date="2020-08" db="EMBL/GenBank/DDBJ databases">
        <title>Genomic Encyclopedia of Type Strains, Phase IV (KMG-V): Genome sequencing to study the core and pangenomes of soil and plant-associated prokaryotes.</title>
        <authorList>
            <person name="Whitman W."/>
        </authorList>
    </citation>
    <scope>NUCLEOTIDE SEQUENCE [LARGE SCALE GENOMIC DNA]</scope>
    <source>
        <strain evidence="2 3">JPY158</strain>
    </source>
</reference>
<feature type="region of interest" description="Disordered" evidence="1">
    <location>
        <begin position="252"/>
        <end position="286"/>
    </location>
</feature>
<evidence type="ECO:0000256" key="1">
    <source>
        <dbReference type="SAM" id="MobiDB-lite"/>
    </source>
</evidence>
<evidence type="ECO:0000313" key="3">
    <source>
        <dbReference type="Proteomes" id="UP000592780"/>
    </source>
</evidence>
<dbReference type="Proteomes" id="UP000592780">
    <property type="component" value="Unassembled WGS sequence"/>
</dbReference>
<gene>
    <name evidence="2" type="ORF">HDG40_006523</name>
</gene>
<keyword evidence="3" id="KW-1185">Reference proteome</keyword>
<dbReference type="EMBL" id="JACHDD010000012">
    <property type="protein sequence ID" value="MBB5428336.1"/>
    <property type="molecule type" value="Genomic_DNA"/>
</dbReference>
<feature type="compositionally biased region" description="Basic residues" evidence="1">
    <location>
        <begin position="259"/>
        <end position="268"/>
    </location>
</feature>